<evidence type="ECO:0000313" key="3">
    <source>
        <dbReference type="EMBL" id="KIE12610.1"/>
    </source>
</evidence>
<sequence>MYKKLMTVTTAFVTLSATALSLLNAPAYANKASVYLRQCTAYDDIGEFVMPLDEGYYPRVKGGRFRDGDGFLEVVTPDPEDPDIRIIVHVPNNCLANLSCTYNTSLYIVRRGDSLSEMARQILGNSNRWRDIRKLDGTRFTKDEAQYLEPGERVCIPNLDDVSEN</sequence>
<dbReference type="OrthoDB" id="1242806at2"/>
<dbReference type="STRING" id="1479485.DA73_0208900"/>
<gene>
    <name evidence="3" type="ORF">DA73_0208900</name>
</gene>
<feature type="chain" id="PRO_5002138070" description="LysM domain-containing protein" evidence="1">
    <location>
        <begin position="20"/>
        <end position="165"/>
    </location>
</feature>
<organism evidence="3">
    <name type="scientific">Tolypothrix bouteillei VB521301</name>
    <dbReference type="NCBI Taxonomy" id="1479485"/>
    <lineage>
        <taxon>Bacteria</taxon>
        <taxon>Bacillati</taxon>
        <taxon>Cyanobacteriota</taxon>
        <taxon>Cyanophyceae</taxon>
        <taxon>Nostocales</taxon>
        <taxon>Tolypothrichaceae</taxon>
        <taxon>Tolypothrix</taxon>
    </lineage>
</organism>
<proteinExistence type="predicted"/>
<protein>
    <recommendedName>
        <fullName evidence="2">LysM domain-containing protein</fullName>
    </recommendedName>
</protein>
<keyword evidence="1" id="KW-0732">Signal</keyword>
<evidence type="ECO:0000256" key="1">
    <source>
        <dbReference type="SAM" id="SignalP"/>
    </source>
</evidence>
<dbReference type="InterPro" id="IPR018392">
    <property type="entry name" value="LysM"/>
</dbReference>
<name>A0A0C1RKY5_9CYAN</name>
<reference evidence="3" key="1">
    <citation type="journal article" date="2015" name="Genome Announc.">
        <title>Draft Genome Sequence of Tolypothrix boutellei Strain VB521301.</title>
        <authorList>
            <person name="Chandrababunaidu M.M."/>
            <person name="Singh D."/>
            <person name="Sen D."/>
            <person name="Bhan S."/>
            <person name="Das S."/>
            <person name="Gupta A."/>
            <person name="Adhikary S.P."/>
            <person name="Tripathy S."/>
        </authorList>
    </citation>
    <scope>NUCLEOTIDE SEQUENCE</scope>
    <source>
        <strain evidence="3">VB521301</strain>
    </source>
</reference>
<dbReference type="EMBL" id="JHEG02000026">
    <property type="protein sequence ID" value="KIE12610.1"/>
    <property type="molecule type" value="Genomic_DNA"/>
</dbReference>
<dbReference type="PROSITE" id="PS51782">
    <property type="entry name" value="LYSM"/>
    <property type="match status" value="1"/>
</dbReference>
<accession>A0A0C1RKY5</accession>
<comment type="caution">
    <text evidence="3">The sequence shown here is derived from an EMBL/GenBank/DDBJ whole genome shotgun (WGS) entry which is preliminary data.</text>
</comment>
<dbReference type="AlphaFoldDB" id="A0A0C1RKY5"/>
<feature type="signal peptide" evidence="1">
    <location>
        <begin position="1"/>
        <end position="19"/>
    </location>
</feature>
<feature type="domain" description="LysM" evidence="2">
    <location>
        <begin position="105"/>
        <end position="156"/>
    </location>
</feature>
<evidence type="ECO:0000259" key="2">
    <source>
        <dbReference type="PROSITE" id="PS51782"/>
    </source>
</evidence>